<accession>A0A0C2Y0U1</accession>
<reference evidence="2" key="2">
    <citation type="submission" date="2015-01" db="EMBL/GenBank/DDBJ databases">
        <title>Evolutionary Origins and Diversification of the Mycorrhizal Mutualists.</title>
        <authorList>
            <consortium name="DOE Joint Genome Institute"/>
            <consortium name="Mycorrhizal Genomics Consortium"/>
            <person name="Kohler A."/>
            <person name="Kuo A."/>
            <person name="Nagy L.G."/>
            <person name="Floudas D."/>
            <person name="Copeland A."/>
            <person name="Barry K.W."/>
            <person name="Cichocki N."/>
            <person name="Veneault-Fourrey C."/>
            <person name="LaButti K."/>
            <person name="Lindquist E.A."/>
            <person name="Lipzen A."/>
            <person name="Lundell T."/>
            <person name="Morin E."/>
            <person name="Murat C."/>
            <person name="Riley R."/>
            <person name="Ohm R."/>
            <person name="Sun H."/>
            <person name="Tunlid A."/>
            <person name="Henrissat B."/>
            <person name="Grigoriev I.V."/>
            <person name="Hibbett D.S."/>
            <person name="Martin F."/>
        </authorList>
    </citation>
    <scope>NUCLEOTIDE SEQUENCE [LARGE SCALE GENOMIC DNA]</scope>
    <source>
        <strain evidence="2">h7</strain>
    </source>
</reference>
<sequence length="699" mass="79620">MRQQKISDADTSFRKLLENLRYKACTAEDIAFCRSLISAEIPGRQCIGDNDFRNISIITGRNIHKDEINRLGAIRFANETGQTLVDFFSEDSTKTNNKSNSIDKQGRHIANISDELQASLWDQPPSSTDKLISGKLSLCIGLPVMIRANFATELCITKGQEGHVHGWQSTKGTKGQRILDTLFVKLENPPSNVQFEGLPQNVVPLTRSSTTIKASLPNDDSVIISRSQVEVLVNFAMTDFASQGKTRPKNPVDLNNLQTHQAYYTALSRSSTAEGTIILQGFDTNKMTGGASGALRQEFREIELLDEITNLRYQGKLHKSVTGNVRNHLIKGFREWKGYQYIPKNVHKSIRWTNKDPLNEGEIQELKWKIVEKQKMKTGGQSIQKKVHTEPKTTNSLKQKLSMKAFIHDKNDVDGQPANKRKCLQLDNRDQVHRHLAPSGPRWMNNSCAYDASFVILYSLFSRDEDRWTTHFQNFENETLVNILEEFKMLLRNDITFEQARDHIREALEVEEYNYFRVGHFTSLMTLWDHILRTRVPIYLSYHQCENRHKDRVHYTNSAAYSLGVNAGRCTIMSQCFTPQPELSPRVCRFCSGDISIYKEIVKAQPLLAIDFAGHKIQIEHQISIKIEDLEFTYSLCGIVYYGNNHFTARIILHDGSIWFHDGITTGQTSIYMGSLTLNCPDLNICRGKDASLALYSLN</sequence>
<name>A0A0C2Y0U1_HEBCY</name>
<dbReference type="OrthoDB" id="3247165at2759"/>
<dbReference type="InterPro" id="IPR027417">
    <property type="entry name" value="P-loop_NTPase"/>
</dbReference>
<protein>
    <recommendedName>
        <fullName evidence="3">DNA helicase</fullName>
    </recommendedName>
</protein>
<dbReference type="STRING" id="686832.A0A0C2Y0U1"/>
<dbReference type="SUPFAM" id="SSF52540">
    <property type="entry name" value="P-loop containing nucleoside triphosphate hydrolases"/>
    <property type="match status" value="1"/>
</dbReference>
<dbReference type="EMBL" id="KN831868">
    <property type="protein sequence ID" value="KIM34717.1"/>
    <property type="molecule type" value="Genomic_DNA"/>
</dbReference>
<gene>
    <name evidence="1" type="ORF">M413DRAFT_80148</name>
</gene>
<dbReference type="HOGENOM" id="CLU_029136_0_0_1"/>
<keyword evidence="2" id="KW-1185">Reference proteome</keyword>
<organism evidence="1 2">
    <name type="scientific">Hebeloma cylindrosporum</name>
    <dbReference type="NCBI Taxonomy" id="76867"/>
    <lineage>
        <taxon>Eukaryota</taxon>
        <taxon>Fungi</taxon>
        <taxon>Dikarya</taxon>
        <taxon>Basidiomycota</taxon>
        <taxon>Agaricomycotina</taxon>
        <taxon>Agaricomycetes</taxon>
        <taxon>Agaricomycetidae</taxon>
        <taxon>Agaricales</taxon>
        <taxon>Agaricineae</taxon>
        <taxon>Hymenogastraceae</taxon>
        <taxon>Hebeloma</taxon>
    </lineage>
</organism>
<proteinExistence type="predicted"/>
<evidence type="ECO:0000313" key="2">
    <source>
        <dbReference type="Proteomes" id="UP000053424"/>
    </source>
</evidence>
<dbReference type="Proteomes" id="UP000053424">
    <property type="component" value="Unassembled WGS sequence"/>
</dbReference>
<reference evidence="1 2" key="1">
    <citation type="submission" date="2014-04" db="EMBL/GenBank/DDBJ databases">
        <authorList>
            <consortium name="DOE Joint Genome Institute"/>
            <person name="Kuo A."/>
            <person name="Gay G."/>
            <person name="Dore J."/>
            <person name="Kohler A."/>
            <person name="Nagy L.G."/>
            <person name="Floudas D."/>
            <person name="Copeland A."/>
            <person name="Barry K.W."/>
            <person name="Cichocki N."/>
            <person name="Veneault-Fourrey C."/>
            <person name="LaButti K."/>
            <person name="Lindquist E.A."/>
            <person name="Lipzen A."/>
            <person name="Lundell T."/>
            <person name="Morin E."/>
            <person name="Murat C."/>
            <person name="Sun H."/>
            <person name="Tunlid A."/>
            <person name="Henrissat B."/>
            <person name="Grigoriev I.V."/>
            <person name="Hibbett D.S."/>
            <person name="Martin F."/>
            <person name="Nordberg H.P."/>
            <person name="Cantor M.N."/>
            <person name="Hua S.X."/>
        </authorList>
    </citation>
    <scope>NUCLEOTIDE SEQUENCE [LARGE SCALE GENOMIC DNA]</scope>
    <source>
        <strain evidence="2">h7</strain>
    </source>
</reference>
<dbReference type="AlphaFoldDB" id="A0A0C2Y0U1"/>
<evidence type="ECO:0000313" key="1">
    <source>
        <dbReference type="EMBL" id="KIM34717.1"/>
    </source>
</evidence>
<evidence type="ECO:0008006" key="3">
    <source>
        <dbReference type="Google" id="ProtNLM"/>
    </source>
</evidence>